<feature type="chain" id="PRO_5022808256" evidence="1">
    <location>
        <begin position="29"/>
        <end position="525"/>
    </location>
</feature>
<dbReference type="Gene3D" id="3.40.710.10">
    <property type="entry name" value="DD-peptidase/beta-lactamase superfamily"/>
    <property type="match status" value="1"/>
</dbReference>
<dbReference type="RefSeq" id="WP_149089653.1">
    <property type="nucleotide sequence ID" value="NZ_VKKY01000001.1"/>
</dbReference>
<dbReference type="PANTHER" id="PTHR46825:SF15">
    <property type="entry name" value="BETA-LACTAMASE-RELATED DOMAIN-CONTAINING PROTEIN"/>
    <property type="match status" value="1"/>
</dbReference>
<reference evidence="4 5" key="1">
    <citation type="submission" date="2019-07" db="EMBL/GenBank/DDBJ databases">
        <title>Rufibacter sp. nov., isolated from lake sediment.</title>
        <authorList>
            <person name="Qu J.-H."/>
        </authorList>
    </citation>
    <scope>NUCLEOTIDE SEQUENCE [LARGE SCALE GENOMIC DNA]</scope>
    <source>
        <strain evidence="4 5">NBS58-1</strain>
    </source>
</reference>
<feature type="signal peptide" evidence="1">
    <location>
        <begin position="1"/>
        <end position="28"/>
    </location>
</feature>
<evidence type="ECO:0000259" key="3">
    <source>
        <dbReference type="Pfam" id="PF11954"/>
    </source>
</evidence>
<gene>
    <name evidence="4" type="ORF">FOA19_04930</name>
</gene>
<feature type="domain" description="Peptidase S12 Pab87-related C-terminal" evidence="3">
    <location>
        <begin position="417"/>
        <end position="518"/>
    </location>
</feature>
<dbReference type="InterPro" id="IPR001466">
    <property type="entry name" value="Beta-lactam-related"/>
</dbReference>
<protein>
    <submittedName>
        <fullName evidence="4">Serine hydrolase</fullName>
    </submittedName>
</protein>
<feature type="domain" description="Beta-lactamase-related" evidence="2">
    <location>
        <begin position="36"/>
        <end position="370"/>
    </location>
</feature>
<keyword evidence="4" id="KW-0378">Hydrolase</keyword>
<evidence type="ECO:0000259" key="2">
    <source>
        <dbReference type="Pfam" id="PF00144"/>
    </source>
</evidence>
<proteinExistence type="predicted"/>
<dbReference type="AlphaFoldDB" id="A0A5B6TKU6"/>
<dbReference type="InterPro" id="IPR021860">
    <property type="entry name" value="Peptidase_S12_Pab87-rel_C"/>
</dbReference>
<dbReference type="Proteomes" id="UP000324133">
    <property type="component" value="Unassembled WGS sequence"/>
</dbReference>
<organism evidence="4 5">
    <name type="scientific">Rufibacter hautae</name>
    <dbReference type="NCBI Taxonomy" id="2595005"/>
    <lineage>
        <taxon>Bacteria</taxon>
        <taxon>Pseudomonadati</taxon>
        <taxon>Bacteroidota</taxon>
        <taxon>Cytophagia</taxon>
        <taxon>Cytophagales</taxon>
        <taxon>Hymenobacteraceae</taxon>
        <taxon>Rufibacter</taxon>
    </lineage>
</organism>
<name>A0A5B6TKU6_9BACT</name>
<dbReference type="Pfam" id="PF11954">
    <property type="entry name" value="DUF3471"/>
    <property type="match status" value="1"/>
</dbReference>
<evidence type="ECO:0000313" key="4">
    <source>
        <dbReference type="EMBL" id="KAA3440015.1"/>
    </source>
</evidence>
<accession>A0A5B6TKU6</accession>
<dbReference type="PANTHER" id="PTHR46825">
    <property type="entry name" value="D-ALANYL-D-ALANINE-CARBOXYPEPTIDASE/ENDOPEPTIDASE AMPH"/>
    <property type="match status" value="1"/>
</dbReference>
<dbReference type="Gene3D" id="2.40.128.600">
    <property type="match status" value="1"/>
</dbReference>
<keyword evidence="5" id="KW-1185">Reference proteome</keyword>
<dbReference type="InterPro" id="IPR012338">
    <property type="entry name" value="Beta-lactam/transpept-like"/>
</dbReference>
<evidence type="ECO:0000256" key="1">
    <source>
        <dbReference type="SAM" id="SignalP"/>
    </source>
</evidence>
<comment type="caution">
    <text evidence="4">The sequence shown here is derived from an EMBL/GenBank/DDBJ whole genome shotgun (WGS) entry which is preliminary data.</text>
</comment>
<dbReference type="EMBL" id="VKKY01000001">
    <property type="protein sequence ID" value="KAA3440015.1"/>
    <property type="molecule type" value="Genomic_DNA"/>
</dbReference>
<evidence type="ECO:0000313" key="5">
    <source>
        <dbReference type="Proteomes" id="UP000324133"/>
    </source>
</evidence>
<dbReference type="SUPFAM" id="SSF56601">
    <property type="entry name" value="beta-lactamase/transpeptidase-like"/>
    <property type="match status" value="1"/>
</dbReference>
<keyword evidence="1" id="KW-0732">Signal</keyword>
<dbReference type="GO" id="GO:0016787">
    <property type="term" value="F:hydrolase activity"/>
    <property type="evidence" value="ECO:0007669"/>
    <property type="project" value="UniProtKB-KW"/>
</dbReference>
<dbReference type="Pfam" id="PF00144">
    <property type="entry name" value="Beta-lactamase"/>
    <property type="match status" value="1"/>
</dbReference>
<dbReference type="InterPro" id="IPR050491">
    <property type="entry name" value="AmpC-like"/>
</dbReference>
<dbReference type="OrthoDB" id="1522765at2"/>
<sequence length="525" mass="58214">MSLLFSGRSLRLTFLALFLWCLSQPVFAQADLQKLDAYYQKALKDWNVPGMAIAIVKNDSVVFAKGYGVRDQQKGGTVDANTIFGIASNTKAYTAAALAMLVDEGKLSWDDPVTKYLPYLQLYDPYVTQNLNIRDLLSHRVGLQTFSGDILWYNTTFSRKEILQRAKYLKPAYPFRGGYGYSNLMFIAAGEVIEAISGKPWEQFIQERIFKPLGMNRSYTSVNQLKGIENVTKPHGNPTSENGKPVPTVLTAWDSWNPAAGIFTSVNEDAKWLKLQLNRGTYKGQRLFSENASHTMWTMHNATPVAKEMEKITPSVHFSGAGLGWMLNDYQGKKIVVHSGGHEGMNSRTVLVPEEKLGIVILTNSMSSIMAPIANYTIDQFLGIQNGRDWSQFNLEAAAKAQAAEKAAEAKTAKQKTAKAKLTRDLNAYAGTFHSPYYGDAVVTVQNGKLMLSLVSAPALGGELTLWQPDIFNLAWKNNFALLTPTKARFLPGPDGTISELRLDANNPDLHFSELEFSRVNTAKP</sequence>